<dbReference type="PROSITE" id="PS51118">
    <property type="entry name" value="HTH_HXLR"/>
    <property type="match status" value="1"/>
</dbReference>
<name>A0A849AGR1_9MICO</name>
<comment type="caution">
    <text evidence="2">The sequence shown here is derived from an EMBL/GenBank/DDBJ whole genome shotgun (WGS) entry which is preliminary data.</text>
</comment>
<dbReference type="RefSeq" id="WP_171155487.1">
    <property type="nucleotide sequence ID" value="NZ_JABENB010000001.1"/>
</dbReference>
<evidence type="ECO:0000313" key="2">
    <source>
        <dbReference type="EMBL" id="NNG39103.1"/>
    </source>
</evidence>
<feature type="domain" description="HTH hxlR-type" evidence="1">
    <location>
        <begin position="1"/>
        <end position="35"/>
    </location>
</feature>
<dbReference type="Proteomes" id="UP000557772">
    <property type="component" value="Unassembled WGS sequence"/>
</dbReference>
<dbReference type="Gene3D" id="1.10.10.10">
    <property type="entry name" value="Winged helix-like DNA-binding domain superfamily/Winged helix DNA-binding domain"/>
    <property type="match status" value="1"/>
</dbReference>
<reference evidence="2 3" key="1">
    <citation type="submission" date="2020-05" db="EMBL/GenBank/DDBJ databases">
        <title>Flexivirga sp. ID2601S isolated from air conditioner.</title>
        <authorList>
            <person name="Kim D.H."/>
        </authorList>
    </citation>
    <scope>NUCLEOTIDE SEQUENCE [LARGE SCALE GENOMIC DNA]</scope>
    <source>
        <strain evidence="2 3">ID2601S</strain>
    </source>
</reference>
<sequence>MRTPVADGFVAREAQPVVPPLVEYLLTPRGLSGPR</sequence>
<evidence type="ECO:0000313" key="3">
    <source>
        <dbReference type="Proteomes" id="UP000557772"/>
    </source>
</evidence>
<dbReference type="SUPFAM" id="SSF46785">
    <property type="entry name" value="Winged helix' DNA-binding domain"/>
    <property type="match status" value="1"/>
</dbReference>
<dbReference type="AlphaFoldDB" id="A0A849AGR1"/>
<dbReference type="InterPro" id="IPR002577">
    <property type="entry name" value="HTH_HxlR"/>
</dbReference>
<dbReference type="EMBL" id="JABENB010000001">
    <property type="protein sequence ID" value="NNG39103.1"/>
    <property type="molecule type" value="Genomic_DNA"/>
</dbReference>
<dbReference type="InterPro" id="IPR036390">
    <property type="entry name" value="WH_DNA-bd_sf"/>
</dbReference>
<gene>
    <name evidence="2" type="ORF">HJ588_07420</name>
</gene>
<keyword evidence="3" id="KW-1185">Reference proteome</keyword>
<accession>A0A849AGR1</accession>
<proteinExistence type="predicted"/>
<organism evidence="2 3">
    <name type="scientific">Flexivirga aerilata</name>
    <dbReference type="NCBI Taxonomy" id="1656889"/>
    <lineage>
        <taxon>Bacteria</taxon>
        <taxon>Bacillati</taxon>
        <taxon>Actinomycetota</taxon>
        <taxon>Actinomycetes</taxon>
        <taxon>Micrococcales</taxon>
        <taxon>Dermacoccaceae</taxon>
        <taxon>Flexivirga</taxon>
    </lineage>
</organism>
<evidence type="ECO:0000259" key="1">
    <source>
        <dbReference type="PROSITE" id="PS51118"/>
    </source>
</evidence>
<protein>
    <recommendedName>
        <fullName evidence="1">HTH hxlR-type domain-containing protein</fullName>
    </recommendedName>
</protein>
<dbReference type="InterPro" id="IPR036388">
    <property type="entry name" value="WH-like_DNA-bd_sf"/>
</dbReference>